<reference evidence="6 7" key="1">
    <citation type="submission" date="2022-01" db="EMBL/GenBank/DDBJ databases">
        <authorList>
            <person name="Xiong W."/>
            <person name="Schranz E."/>
        </authorList>
    </citation>
    <scope>NUCLEOTIDE SEQUENCE [LARGE SCALE GENOMIC DNA]</scope>
</reference>
<proteinExistence type="inferred from homology"/>
<comment type="subunit">
    <text evidence="3">Homotetramer.</text>
</comment>
<dbReference type="Gene3D" id="1.20.200.10">
    <property type="entry name" value="Fumarase/aspartase (Central domain)"/>
    <property type="match status" value="1"/>
</dbReference>
<dbReference type="InterPro" id="IPR024083">
    <property type="entry name" value="Fumarase/histidase_N"/>
</dbReference>
<comment type="function">
    <text evidence="1">This is a key enzyme of plant metabolism catalyzing the first reaction in the biosynthesis from L-phenylalanine of a wide variety of natural products based on the phenylpropane skeleton.</text>
</comment>
<evidence type="ECO:0000256" key="5">
    <source>
        <dbReference type="ARBA" id="ARBA00023232"/>
    </source>
</evidence>
<dbReference type="EC" id="4.3.1.24" evidence="4"/>
<dbReference type="InterPro" id="IPR001106">
    <property type="entry name" value="Aromatic_Lyase"/>
</dbReference>
<dbReference type="GO" id="GO:0045548">
    <property type="term" value="F:phenylalanine ammonia-lyase activity"/>
    <property type="evidence" value="ECO:0007669"/>
    <property type="project" value="UniProtKB-EC"/>
</dbReference>
<comment type="similarity">
    <text evidence="2">Belongs to the PAL/histidase family.</text>
</comment>
<evidence type="ECO:0000313" key="6">
    <source>
        <dbReference type="EMBL" id="CAH1424412.1"/>
    </source>
</evidence>
<dbReference type="GO" id="GO:0006559">
    <property type="term" value="P:L-phenylalanine catabolic process"/>
    <property type="evidence" value="ECO:0007669"/>
    <property type="project" value="UniProtKB-KW"/>
</dbReference>
<evidence type="ECO:0000313" key="7">
    <source>
        <dbReference type="Proteomes" id="UP001157418"/>
    </source>
</evidence>
<dbReference type="EMBL" id="CAKMRJ010001589">
    <property type="protein sequence ID" value="CAH1424412.1"/>
    <property type="molecule type" value="Genomic_DNA"/>
</dbReference>
<evidence type="ECO:0000256" key="1">
    <source>
        <dbReference type="ARBA" id="ARBA00002235"/>
    </source>
</evidence>
<name>A0AAU9MF74_9ASTR</name>
<dbReference type="PANTHER" id="PTHR10362">
    <property type="entry name" value="HISTIDINE AMMONIA-LYASE"/>
    <property type="match status" value="1"/>
</dbReference>
<evidence type="ECO:0000256" key="4">
    <source>
        <dbReference type="ARBA" id="ARBA00012139"/>
    </source>
</evidence>
<accession>A0AAU9MF74</accession>
<dbReference type="InterPro" id="IPR008948">
    <property type="entry name" value="L-Aspartase-like"/>
</dbReference>
<organism evidence="6 7">
    <name type="scientific">Lactuca virosa</name>
    <dbReference type="NCBI Taxonomy" id="75947"/>
    <lineage>
        <taxon>Eukaryota</taxon>
        <taxon>Viridiplantae</taxon>
        <taxon>Streptophyta</taxon>
        <taxon>Embryophyta</taxon>
        <taxon>Tracheophyta</taxon>
        <taxon>Spermatophyta</taxon>
        <taxon>Magnoliopsida</taxon>
        <taxon>eudicotyledons</taxon>
        <taxon>Gunneridae</taxon>
        <taxon>Pentapetalae</taxon>
        <taxon>asterids</taxon>
        <taxon>campanulids</taxon>
        <taxon>Asterales</taxon>
        <taxon>Asteraceae</taxon>
        <taxon>Cichorioideae</taxon>
        <taxon>Cichorieae</taxon>
        <taxon>Lactucinae</taxon>
        <taxon>Lactuca</taxon>
    </lineage>
</organism>
<sequence>MSSKTTCPNYKAVDPNGEILNAEKAFSLAGVDGGFFELQPKEGLAFVNGTTVGSGIASMVQFKANALSLLSEVMSAIFADVMQGKLEFTDHLRHKLKHHPDQIEVAAITEYVLDGSGYVKAA</sequence>
<keyword evidence="7" id="KW-1185">Reference proteome</keyword>
<gene>
    <name evidence="6" type="ORF">LVIROSA_LOCUS11619</name>
</gene>
<evidence type="ECO:0000256" key="3">
    <source>
        <dbReference type="ARBA" id="ARBA00011881"/>
    </source>
</evidence>
<comment type="caution">
    <text evidence="6">The sequence shown here is derived from an EMBL/GenBank/DDBJ whole genome shotgun (WGS) entry which is preliminary data.</text>
</comment>
<dbReference type="SUPFAM" id="SSF48557">
    <property type="entry name" value="L-aspartase-like"/>
    <property type="match status" value="1"/>
</dbReference>
<keyword evidence="5" id="KW-0585">Phenylalanine catabolism</keyword>
<dbReference type="Gene3D" id="1.10.275.10">
    <property type="entry name" value="Fumarase/aspartase (N-terminal domain)"/>
    <property type="match status" value="1"/>
</dbReference>
<dbReference type="Pfam" id="PF00221">
    <property type="entry name" value="Lyase_aromatic"/>
    <property type="match status" value="1"/>
</dbReference>
<dbReference type="Proteomes" id="UP001157418">
    <property type="component" value="Unassembled WGS sequence"/>
</dbReference>
<dbReference type="AlphaFoldDB" id="A0AAU9MF74"/>
<evidence type="ECO:0000256" key="2">
    <source>
        <dbReference type="ARBA" id="ARBA00007238"/>
    </source>
</evidence>
<protein>
    <recommendedName>
        <fullName evidence="4">phenylalanine ammonia-lyase</fullName>
        <ecNumber evidence="4">4.3.1.24</ecNumber>
    </recommendedName>
</protein>